<evidence type="ECO:0000313" key="6">
    <source>
        <dbReference type="Proteomes" id="UP000198694"/>
    </source>
</evidence>
<dbReference type="SUPFAM" id="SSF55347">
    <property type="entry name" value="Glyceraldehyde-3-phosphate dehydrogenase-like, C-terminal domain"/>
    <property type="match status" value="1"/>
</dbReference>
<dbReference type="InterPro" id="IPR055170">
    <property type="entry name" value="GFO_IDH_MocA-like_dom"/>
</dbReference>
<dbReference type="SUPFAM" id="SSF51735">
    <property type="entry name" value="NAD(P)-binding Rossmann-fold domains"/>
    <property type="match status" value="1"/>
</dbReference>
<dbReference type="AlphaFoldDB" id="A0A1G8WN98"/>
<reference evidence="5 6" key="1">
    <citation type="submission" date="2016-10" db="EMBL/GenBank/DDBJ databases">
        <authorList>
            <person name="de Groot N.N."/>
        </authorList>
    </citation>
    <scope>NUCLEOTIDE SEQUENCE [LARGE SCALE GENOMIC DNA]</scope>
    <source>
        <strain evidence="5 6">CGMCC 1.6502</strain>
    </source>
</reference>
<evidence type="ECO:0000259" key="4">
    <source>
        <dbReference type="Pfam" id="PF22725"/>
    </source>
</evidence>
<dbReference type="Pfam" id="PF01408">
    <property type="entry name" value="GFO_IDH_MocA"/>
    <property type="match status" value="1"/>
</dbReference>
<protein>
    <submittedName>
        <fullName evidence="5">Predicted dehydrogenase</fullName>
    </submittedName>
</protein>
<dbReference type="RefSeq" id="WP_093211429.1">
    <property type="nucleotide sequence ID" value="NZ_FNFL01000001.1"/>
</dbReference>
<evidence type="ECO:0000259" key="3">
    <source>
        <dbReference type="Pfam" id="PF01408"/>
    </source>
</evidence>
<dbReference type="STRING" id="407036.SAMN05216243_0894"/>
<gene>
    <name evidence="5" type="ORF">SAMN05216243_0894</name>
</gene>
<organism evidence="5 6">
    <name type="scientific">Sediminibacillus albus</name>
    <dbReference type="NCBI Taxonomy" id="407036"/>
    <lineage>
        <taxon>Bacteria</taxon>
        <taxon>Bacillati</taxon>
        <taxon>Bacillota</taxon>
        <taxon>Bacilli</taxon>
        <taxon>Bacillales</taxon>
        <taxon>Bacillaceae</taxon>
        <taxon>Sediminibacillus</taxon>
    </lineage>
</organism>
<dbReference type="GO" id="GO:0016491">
    <property type="term" value="F:oxidoreductase activity"/>
    <property type="evidence" value="ECO:0007669"/>
    <property type="project" value="UniProtKB-KW"/>
</dbReference>
<evidence type="ECO:0000256" key="2">
    <source>
        <dbReference type="ARBA" id="ARBA00023002"/>
    </source>
</evidence>
<keyword evidence="6" id="KW-1185">Reference proteome</keyword>
<proteinExistence type="inferred from homology"/>
<keyword evidence="2" id="KW-0560">Oxidoreductase</keyword>
<comment type="similarity">
    <text evidence="1">Belongs to the Gfo/Idh/MocA family.</text>
</comment>
<dbReference type="OrthoDB" id="9815825at2"/>
<feature type="domain" description="GFO/IDH/MocA-like oxidoreductase" evidence="4">
    <location>
        <begin position="130"/>
        <end position="246"/>
    </location>
</feature>
<dbReference type="PANTHER" id="PTHR22604">
    <property type="entry name" value="OXIDOREDUCTASES"/>
    <property type="match status" value="1"/>
</dbReference>
<evidence type="ECO:0000256" key="1">
    <source>
        <dbReference type="ARBA" id="ARBA00010928"/>
    </source>
</evidence>
<sequence>MNQLNWGILGPGTIAREFAVAIKEVNGRIAAVGARKPEKAQKFAEDYQIEKAYGSYDELLKDEAVDIVYIATPHTFHHEYIMESLKNNKHVFCEKSITVNSSQLKEIVELAKEKKLVVAEAMTIYHMPVYKKAREILQSGELGKLRMIQLTHGSLKEPDPTNRFFNPALAGGAMLDIGTYALSLSRYFMSNQPQEVSATVKQFETGVDEQVGILLKNQSDEMAVITLTLRAVMPKDVVIAGEKGFITIEDYQRATKATVTYTEDNRVEVIEAGDKEKAFHYEVEAMNNYIANKADNETLTLSVDVMALMDEVRRQAGVTYSFE</sequence>
<dbReference type="InterPro" id="IPR050984">
    <property type="entry name" value="Gfo/Idh/MocA_domain"/>
</dbReference>
<dbReference type="GO" id="GO:0000166">
    <property type="term" value="F:nucleotide binding"/>
    <property type="evidence" value="ECO:0007669"/>
    <property type="project" value="InterPro"/>
</dbReference>
<dbReference type="Gene3D" id="3.40.50.720">
    <property type="entry name" value="NAD(P)-binding Rossmann-like Domain"/>
    <property type="match status" value="1"/>
</dbReference>
<name>A0A1G8WN98_9BACI</name>
<dbReference type="PANTHER" id="PTHR22604:SF105">
    <property type="entry name" value="TRANS-1,2-DIHYDROBENZENE-1,2-DIOL DEHYDROGENASE"/>
    <property type="match status" value="1"/>
</dbReference>
<dbReference type="Proteomes" id="UP000198694">
    <property type="component" value="Unassembled WGS sequence"/>
</dbReference>
<dbReference type="EMBL" id="FNFL01000001">
    <property type="protein sequence ID" value="SDJ79563.1"/>
    <property type="molecule type" value="Genomic_DNA"/>
</dbReference>
<evidence type="ECO:0000313" key="5">
    <source>
        <dbReference type="EMBL" id="SDJ79563.1"/>
    </source>
</evidence>
<dbReference type="Gene3D" id="3.30.360.10">
    <property type="entry name" value="Dihydrodipicolinate Reductase, domain 2"/>
    <property type="match status" value="1"/>
</dbReference>
<dbReference type="InterPro" id="IPR000683">
    <property type="entry name" value="Gfo/Idh/MocA-like_OxRdtase_N"/>
</dbReference>
<accession>A0A1G8WN98</accession>
<dbReference type="Pfam" id="PF22725">
    <property type="entry name" value="GFO_IDH_MocA_C3"/>
    <property type="match status" value="1"/>
</dbReference>
<feature type="domain" description="Gfo/Idh/MocA-like oxidoreductase N-terminal" evidence="3">
    <location>
        <begin position="4"/>
        <end position="119"/>
    </location>
</feature>
<dbReference type="InterPro" id="IPR036291">
    <property type="entry name" value="NAD(P)-bd_dom_sf"/>
</dbReference>